<keyword evidence="2" id="KW-1185">Reference proteome</keyword>
<name>A0ABV9ZT73_9ACTN</name>
<organism evidence="1 2">
    <name type="scientific">Streptomyces aureoversilis</name>
    <dbReference type="NCBI Taxonomy" id="67277"/>
    <lineage>
        <taxon>Bacteria</taxon>
        <taxon>Bacillati</taxon>
        <taxon>Actinomycetota</taxon>
        <taxon>Actinomycetes</taxon>
        <taxon>Kitasatosporales</taxon>
        <taxon>Streptomycetaceae</taxon>
        <taxon>Streptomyces</taxon>
    </lineage>
</organism>
<evidence type="ECO:0000313" key="2">
    <source>
        <dbReference type="Proteomes" id="UP001596222"/>
    </source>
</evidence>
<protein>
    <submittedName>
        <fullName evidence="1">Uncharacterized protein</fullName>
    </submittedName>
</protein>
<proteinExistence type="predicted"/>
<accession>A0ABV9ZT73</accession>
<gene>
    <name evidence="1" type="ORF">ACFPP6_08000</name>
</gene>
<dbReference type="EMBL" id="JBHSKJ010000004">
    <property type="protein sequence ID" value="MFC5144618.1"/>
    <property type="molecule type" value="Genomic_DNA"/>
</dbReference>
<dbReference type="Proteomes" id="UP001596222">
    <property type="component" value="Unassembled WGS sequence"/>
</dbReference>
<comment type="caution">
    <text evidence="1">The sequence shown here is derived from an EMBL/GenBank/DDBJ whole genome shotgun (WGS) entry which is preliminary data.</text>
</comment>
<evidence type="ECO:0000313" key="1">
    <source>
        <dbReference type="EMBL" id="MFC5144618.1"/>
    </source>
</evidence>
<sequence>MTCYPPSQYPRENWSRFSLRKIFAVFFCRQVRARFDEAPSASTAQPLVLRLARNVGIMRLKYEADGNEAQTLVFLDLISDCLLKLAEAMAGCPAARPRPPKRHCWPP</sequence>
<dbReference type="RefSeq" id="WP_382038590.1">
    <property type="nucleotide sequence ID" value="NZ_JBHSKJ010000004.1"/>
</dbReference>
<reference evidence="2" key="1">
    <citation type="journal article" date="2019" name="Int. J. Syst. Evol. Microbiol.">
        <title>The Global Catalogue of Microorganisms (GCM) 10K type strain sequencing project: providing services to taxonomists for standard genome sequencing and annotation.</title>
        <authorList>
            <consortium name="The Broad Institute Genomics Platform"/>
            <consortium name="The Broad Institute Genome Sequencing Center for Infectious Disease"/>
            <person name="Wu L."/>
            <person name="Ma J."/>
        </authorList>
    </citation>
    <scope>NUCLEOTIDE SEQUENCE [LARGE SCALE GENOMIC DNA]</scope>
    <source>
        <strain evidence="2">CGMCC 4.1641</strain>
    </source>
</reference>